<dbReference type="GO" id="GO:0030490">
    <property type="term" value="P:maturation of SSU-rRNA"/>
    <property type="evidence" value="ECO:0007669"/>
    <property type="project" value="UniProtKB-UniRule"/>
</dbReference>
<evidence type="ECO:0000313" key="3">
    <source>
        <dbReference type="EMBL" id="VEU78143.1"/>
    </source>
</evidence>
<evidence type="ECO:0000256" key="1">
    <source>
        <dbReference type="ARBA" id="ARBA00022517"/>
    </source>
</evidence>
<dbReference type="Proteomes" id="UP000290876">
    <property type="component" value="Chromosome"/>
</dbReference>
<dbReference type="AlphaFoldDB" id="A0A449BAB5"/>
<sequence length="113" mass="13075">MKSNINVLRREEQIKNLLAQIITYDLNNANIIEPTVVDCKLSNDLSHVKVYLTFAQNSTKGLEAINNAKGYIRKQVARNLDWRKVPELNFELDEVSKEALRIDKILHNIKENN</sequence>
<dbReference type="InterPro" id="IPR020053">
    <property type="entry name" value="Ribosome-bd_factorA_CS"/>
</dbReference>
<reference evidence="3 4" key="1">
    <citation type="submission" date="2019-01" db="EMBL/GenBank/DDBJ databases">
        <authorList>
            <consortium name="Pathogen Informatics"/>
        </authorList>
    </citation>
    <scope>NUCLEOTIDE SEQUENCE [LARGE SCALE GENOMIC DNA]</scope>
    <source>
        <strain evidence="3 4">NCTC10184</strain>
    </source>
</reference>
<dbReference type="HAMAP" id="MF_00003">
    <property type="entry name" value="RbfA"/>
    <property type="match status" value="1"/>
</dbReference>
<proteinExistence type="inferred from homology"/>
<dbReference type="PANTHER" id="PTHR33515">
    <property type="entry name" value="RIBOSOME-BINDING FACTOR A, CHLOROPLASTIC-RELATED"/>
    <property type="match status" value="1"/>
</dbReference>
<dbReference type="SUPFAM" id="SSF89919">
    <property type="entry name" value="Ribosome-binding factor A, RbfA"/>
    <property type="match status" value="1"/>
</dbReference>
<dbReference type="InterPro" id="IPR000238">
    <property type="entry name" value="RbfA"/>
</dbReference>
<comment type="subcellular location">
    <subcellularLocation>
        <location evidence="2">Cytoplasm</location>
    </subcellularLocation>
</comment>
<dbReference type="KEGG" id="mcob:NCTC10184_00368"/>
<dbReference type="GO" id="GO:0043024">
    <property type="term" value="F:ribosomal small subunit binding"/>
    <property type="evidence" value="ECO:0007669"/>
    <property type="project" value="TreeGrafter"/>
</dbReference>
<dbReference type="PROSITE" id="PS01319">
    <property type="entry name" value="RBFA"/>
    <property type="match status" value="1"/>
</dbReference>
<gene>
    <name evidence="3" type="primary">MCYN0307</name>
    <name evidence="2" type="synonym">rbfA</name>
    <name evidence="3" type="ORF">NCTC10184_00368</name>
</gene>
<evidence type="ECO:0000313" key="4">
    <source>
        <dbReference type="Proteomes" id="UP000290876"/>
    </source>
</evidence>
<keyword evidence="4" id="KW-1185">Reference proteome</keyword>
<name>A0A449BAB5_9BACT</name>
<evidence type="ECO:0000256" key="2">
    <source>
        <dbReference type="HAMAP-Rule" id="MF_00003"/>
    </source>
</evidence>
<dbReference type="InterPro" id="IPR015946">
    <property type="entry name" value="KH_dom-like_a/b"/>
</dbReference>
<comment type="similarity">
    <text evidence="2">Belongs to the RbfA family.</text>
</comment>
<protein>
    <recommendedName>
        <fullName evidence="2">Ribosome-binding factor A</fullName>
    </recommendedName>
</protein>
<dbReference type="Gene3D" id="3.30.300.20">
    <property type="match status" value="1"/>
</dbReference>
<accession>A0A449BAB5</accession>
<keyword evidence="1 2" id="KW-0690">Ribosome biogenesis</keyword>
<dbReference type="Pfam" id="PF02033">
    <property type="entry name" value="RBFA"/>
    <property type="match status" value="1"/>
</dbReference>
<comment type="subunit">
    <text evidence="2">Monomer. Binds 30S ribosomal subunits, but not 50S ribosomal subunits or 70S ribosomes.</text>
</comment>
<dbReference type="OrthoDB" id="384689at2"/>
<organism evidence="3 4">
    <name type="scientific">Mycoplasmopsis columbinasalis</name>
    <dbReference type="NCBI Taxonomy" id="114880"/>
    <lineage>
        <taxon>Bacteria</taxon>
        <taxon>Bacillati</taxon>
        <taxon>Mycoplasmatota</taxon>
        <taxon>Mycoplasmoidales</taxon>
        <taxon>Metamycoplasmataceae</taxon>
        <taxon>Mycoplasmopsis</taxon>
    </lineage>
</organism>
<dbReference type="PANTHER" id="PTHR33515:SF1">
    <property type="entry name" value="RIBOSOME-BINDING FACTOR A, CHLOROPLASTIC-RELATED"/>
    <property type="match status" value="1"/>
</dbReference>
<keyword evidence="2" id="KW-0963">Cytoplasm</keyword>
<dbReference type="InterPro" id="IPR023799">
    <property type="entry name" value="RbfA_dom_sf"/>
</dbReference>
<dbReference type="GO" id="GO:0005829">
    <property type="term" value="C:cytosol"/>
    <property type="evidence" value="ECO:0007669"/>
    <property type="project" value="TreeGrafter"/>
</dbReference>
<comment type="function">
    <text evidence="2">One of several proteins that assist in the late maturation steps of the functional core of the 30S ribosomal subunit. Associates with free 30S ribosomal subunits (but not with 30S subunits that are part of 70S ribosomes or polysomes). Required for efficient processing of 16S rRNA. May interact with the 5'-terminal helix region of 16S rRNA.</text>
</comment>
<dbReference type="RefSeq" id="WP_129622989.1">
    <property type="nucleotide sequence ID" value="NZ_LR215043.1"/>
</dbReference>
<dbReference type="NCBIfam" id="TIGR00082">
    <property type="entry name" value="rbfA"/>
    <property type="match status" value="1"/>
</dbReference>
<dbReference type="EMBL" id="LR215043">
    <property type="protein sequence ID" value="VEU78143.1"/>
    <property type="molecule type" value="Genomic_DNA"/>
</dbReference>